<dbReference type="InterPro" id="IPR006026">
    <property type="entry name" value="Peptidase_Metallo"/>
</dbReference>
<dbReference type="Pfam" id="PF01400">
    <property type="entry name" value="Astacin"/>
    <property type="match status" value="1"/>
</dbReference>
<dbReference type="InterPro" id="IPR024079">
    <property type="entry name" value="MetalloPept_cat_dom_sf"/>
</dbReference>
<organism evidence="2 3">
    <name type="scientific">Tenacibaculum tangerinum</name>
    <dbReference type="NCBI Taxonomy" id="3038772"/>
    <lineage>
        <taxon>Bacteria</taxon>
        <taxon>Pseudomonadati</taxon>
        <taxon>Bacteroidota</taxon>
        <taxon>Flavobacteriia</taxon>
        <taxon>Flavobacteriales</taxon>
        <taxon>Flavobacteriaceae</taxon>
        <taxon>Tenacibaculum</taxon>
    </lineage>
</organism>
<evidence type="ECO:0000313" key="2">
    <source>
        <dbReference type="EMBL" id="WGH74153.1"/>
    </source>
</evidence>
<dbReference type="Proteomes" id="UP001232001">
    <property type="component" value="Chromosome"/>
</dbReference>
<evidence type="ECO:0000313" key="3">
    <source>
        <dbReference type="Proteomes" id="UP001232001"/>
    </source>
</evidence>
<dbReference type="Gene3D" id="3.40.390.10">
    <property type="entry name" value="Collagenase (Catalytic Domain)"/>
    <property type="match status" value="1"/>
</dbReference>
<reference evidence="2 3" key="1">
    <citation type="submission" date="2023-04" db="EMBL/GenBank/DDBJ databases">
        <title>Tenacibaculum tangerinum sp. nov., isolated from sea tidal flat of South Korea.</title>
        <authorList>
            <person name="Lee S.H."/>
            <person name="Kim J.-J."/>
        </authorList>
    </citation>
    <scope>NUCLEOTIDE SEQUENCE [LARGE SCALE GENOMIC DNA]</scope>
    <source>
        <strain evidence="2 3">GRR-S3-23</strain>
    </source>
</reference>
<dbReference type="SMART" id="SM00235">
    <property type="entry name" value="ZnMc"/>
    <property type="match status" value="1"/>
</dbReference>
<evidence type="ECO:0000259" key="1">
    <source>
        <dbReference type="SMART" id="SM00235"/>
    </source>
</evidence>
<proteinExistence type="predicted"/>
<feature type="domain" description="Peptidase metallopeptidase" evidence="1">
    <location>
        <begin position="33"/>
        <end position="201"/>
    </location>
</feature>
<dbReference type="InterPro" id="IPR001506">
    <property type="entry name" value="Peptidase_M12A"/>
</dbReference>
<dbReference type="RefSeq" id="WP_279650034.1">
    <property type="nucleotide sequence ID" value="NZ_CP122539.1"/>
</dbReference>
<sequence>MSTKHHYCNLPQVPTREFSLGLMPNRLEAIIILEKKWVNGTKLKYYFFNDDTFFTNAVDTLGNQQKILWKGTSNEKEAVRNGFQKWMDLEIGLEFEETTNRLESHIRIGFAKGEGSWSYVGRDCWDISKSERTMNFGWNILNDEDTILHEIGHALGLPHEHQNPKAGIVWNETAVYNELAGAPNFWSREKTHYNIIRKINPDEVQGSNWDANSIMHYPFGAGLITAPTQFQNGIQPQGGLSPRDITWVKQFYPKIDRRKFLTIKPFYSEVFDIEAGQQVDFEFEPKETRNYTVRTFGKMDTVMVVSEHVNGEDVYLSGDDDSGEDYNSNIVMKFVAGKKYIINIRLYYKTSSGATCVMIW</sequence>
<name>A0ABY8KY29_9FLAO</name>
<dbReference type="EMBL" id="CP122539">
    <property type="protein sequence ID" value="WGH74153.1"/>
    <property type="molecule type" value="Genomic_DNA"/>
</dbReference>
<dbReference type="PANTHER" id="PTHR10127">
    <property type="entry name" value="DISCOIDIN, CUB, EGF, LAMININ , AND ZINC METALLOPROTEASE DOMAIN CONTAINING"/>
    <property type="match status" value="1"/>
</dbReference>
<dbReference type="SUPFAM" id="SSF55486">
    <property type="entry name" value="Metalloproteases ('zincins'), catalytic domain"/>
    <property type="match status" value="1"/>
</dbReference>
<keyword evidence="3" id="KW-1185">Reference proteome</keyword>
<protein>
    <submittedName>
        <fullName evidence="2">M12 family metallopeptidase</fullName>
    </submittedName>
</protein>
<dbReference type="PANTHER" id="PTHR10127:SF850">
    <property type="entry name" value="METALLOENDOPEPTIDASE"/>
    <property type="match status" value="1"/>
</dbReference>
<gene>
    <name evidence="2" type="ORF">P8625_08465</name>
</gene>
<accession>A0ABY8KY29</accession>